<evidence type="ECO:0000313" key="2">
    <source>
        <dbReference type="EMBL" id="MPM13907.1"/>
    </source>
</evidence>
<sequence length="366" mass="42300">MKVGILTHYDVNNQGAQLQMYALYNKLIELGHIPIILTYTKNFDFNSGERLKNQVSLKSIPYYLKNYMLKKGIGLTIFNVKKYSLNKKFRDNYFSYEGYANSNIDCAIIGSDEVFSIPVGVNIMMYGHGLLTDKVFSYAPSFGQTDTELIKKHNCTELIRSGLLKFKAISARDIHTYKTIKHLTGIDAETVCDPVLLYDFTNTRLNVKIPRQRYLLIYSYDRWMIEHSEINAIKAYARSKNLTTVSAGTYHKWCDVNIPCNCLEWIEYFRGAEAVITDTFHGSILSIITSRPMAVYIRGLNTNKLLDLLERTGLSHRRINEITFDEIDRVFDTNIDFNMVNDSINEMRRKGTEFIRKALELCLKEN</sequence>
<accession>A0A644XDC9</accession>
<reference evidence="2" key="1">
    <citation type="submission" date="2019-08" db="EMBL/GenBank/DDBJ databases">
        <authorList>
            <person name="Kucharzyk K."/>
            <person name="Murdoch R.W."/>
            <person name="Higgins S."/>
            <person name="Loffler F."/>
        </authorList>
    </citation>
    <scope>NUCLEOTIDE SEQUENCE</scope>
</reference>
<comment type="caution">
    <text evidence="2">The sequence shown here is derived from an EMBL/GenBank/DDBJ whole genome shotgun (WGS) entry which is preliminary data.</text>
</comment>
<protein>
    <recommendedName>
        <fullName evidence="1">Polysaccharide pyruvyl transferase domain-containing protein</fullName>
    </recommendedName>
</protein>
<name>A0A644XDC9_9ZZZZ</name>
<gene>
    <name evidence="2" type="ORF">SDC9_60267</name>
</gene>
<dbReference type="InterPro" id="IPR007345">
    <property type="entry name" value="Polysacch_pyruvyl_Trfase"/>
</dbReference>
<evidence type="ECO:0000259" key="1">
    <source>
        <dbReference type="Pfam" id="PF04230"/>
    </source>
</evidence>
<dbReference type="AlphaFoldDB" id="A0A644XDC9"/>
<organism evidence="2">
    <name type="scientific">bioreactor metagenome</name>
    <dbReference type="NCBI Taxonomy" id="1076179"/>
    <lineage>
        <taxon>unclassified sequences</taxon>
        <taxon>metagenomes</taxon>
        <taxon>ecological metagenomes</taxon>
    </lineage>
</organism>
<dbReference type="Pfam" id="PF04230">
    <property type="entry name" value="PS_pyruv_trans"/>
    <property type="match status" value="1"/>
</dbReference>
<proteinExistence type="predicted"/>
<dbReference type="EMBL" id="VSSQ01002192">
    <property type="protein sequence ID" value="MPM13907.1"/>
    <property type="molecule type" value="Genomic_DNA"/>
</dbReference>
<feature type="domain" description="Polysaccharide pyruvyl transferase" evidence="1">
    <location>
        <begin position="15"/>
        <end position="294"/>
    </location>
</feature>